<dbReference type="InterPro" id="IPR043143">
    <property type="entry name" value="Mal/L-sulf/L-lact_DH-like_NADP"/>
</dbReference>
<dbReference type="PANTHER" id="PTHR11091">
    <property type="entry name" value="OXIDOREDUCTASE-RELATED"/>
    <property type="match status" value="1"/>
</dbReference>
<evidence type="ECO:0000256" key="2">
    <source>
        <dbReference type="ARBA" id="ARBA00023002"/>
    </source>
</evidence>
<sequence>MADLASFARAVLRAAGADEESAAAATRAMAHASRLGVDSHGIRLLPHYATAIAGGRVNGRPRLRFEEDGAVARLDADHAQGARATYAAMARAVDLAGRYGIGAVTIRNSSHFGAAGAFALAAAEAGCIGFATCNSDSVVRLHDGAERFHGTNPLAVAVPVEDGRPWLLDMATSAIPYNRVLLYRSLGMALPAATASDAEGRDTTDAERAEMLAPLGAAFGFKGAGLAGLAEILSAVLSGMRLSHEIAPMAGPDFARPREMGAFVLALRPAAFVDPGMFRAGMARYLAALRGSPAAACPVMAPGDREWAEAERRDRDGVPVDPTTLAALAALAGRYALRMPEPRPGAG</sequence>
<dbReference type="RefSeq" id="WP_048444412.1">
    <property type="nucleotide sequence ID" value="NZ_LABY01000073.1"/>
</dbReference>
<dbReference type="GO" id="GO:0016491">
    <property type="term" value="F:oxidoreductase activity"/>
    <property type="evidence" value="ECO:0007669"/>
    <property type="project" value="UniProtKB-KW"/>
</dbReference>
<dbReference type="Gene3D" id="3.30.1370.60">
    <property type="entry name" value="Hypothetical oxidoreductase yiak, domain 2"/>
    <property type="match status" value="1"/>
</dbReference>
<dbReference type="SUPFAM" id="SSF89733">
    <property type="entry name" value="L-sulfolactate dehydrogenase-like"/>
    <property type="match status" value="1"/>
</dbReference>
<reference evidence="3 4" key="1">
    <citation type="submission" date="2015-03" db="EMBL/GenBank/DDBJ databases">
        <title>Genome sequencing of Methylobacterium variabile DSM 16961.</title>
        <authorList>
            <person name="Chaudhry V."/>
            <person name="Patil P.B."/>
        </authorList>
    </citation>
    <scope>NUCLEOTIDE SEQUENCE [LARGE SCALE GENOMIC DNA]</scope>
    <source>
        <strain evidence="3 4">DSM 16961</strain>
    </source>
</reference>
<accession>A0A0J6ST47</accession>
<keyword evidence="2" id="KW-0560">Oxidoreductase</keyword>
<comment type="caution">
    <text evidence="3">The sequence shown here is derived from an EMBL/GenBank/DDBJ whole genome shotgun (WGS) entry which is preliminary data.</text>
</comment>
<gene>
    <name evidence="3" type="ORF">VQ02_11900</name>
</gene>
<dbReference type="PATRIC" id="fig|298794.3.peg.7077"/>
<evidence type="ECO:0000313" key="3">
    <source>
        <dbReference type="EMBL" id="KMO38435.1"/>
    </source>
</evidence>
<dbReference type="InterPro" id="IPR003767">
    <property type="entry name" value="Malate/L-lactate_DH-like"/>
</dbReference>
<dbReference type="Gene3D" id="1.10.1530.10">
    <property type="match status" value="1"/>
</dbReference>
<organism evidence="3 4">
    <name type="scientific">Methylobacterium variabile</name>
    <dbReference type="NCBI Taxonomy" id="298794"/>
    <lineage>
        <taxon>Bacteria</taxon>
        <taxon>Pseudomonadati</taxon>
        <taxon>Pseudomonadota</taxon>
        <taxon>Alphaproteobacteria</taxon>
        <taxon>Hyphomicrobiales</taxon>
        <taxon>Methylobacteriaceae</taxon>
        <taxon>Methylobacterium</taxon>
    </lineage>
</organism>
<dbReference type="AlphaFoldDB" id="A0A0J6ST47"/>
<dbReference type="InterPro" id="IPR043144">
    <property type="entry name" value="Mal/L-sulf/L-lact_DH-like_ah"/>
</dbReference>
<dbReference type="EMBL" id="LABY01000073">
    <property type="protein sequence ID" value="KMO38435.1"/>
    <property type="molecule type" value="Genomic_DNA"/>
</dbReference>
<dbReference type="Proteomes" id="UP000035955">
    <property type="component" value="Unassembled WGS sequence"/>
</dbReference>
<protein>
    <submittedName>
        <fullName evidence="3">Oxidoreductase</fullName>
    </submittedName>
</protein>
<dbReference type="PANTHER" id="PTHR11091:SF0">
    <property type="entry name" value="MALATE DEHYDROGENASE"/>
    <property type="match status" value="1"/>
</dbReference>
<evidence type="ECO:0000256" key="1">
    <source>
        <dbReference type="ARBA" id="ARBA00006056"/>
    </source>
</evidence>
<comment type="similarity">
    <text evidence="1">Belongs to the LDH2/MDH2 oxidoreductase family.</text>
</comment>
<keyword evidence="4" id="KW-1185">Reference proteome</keyword>
<dbReference type="InterPro" id="IPR036111">
    <property type="entry name" value="Mal/L-sulfo/L-lacto_DH-like_sf"/>
</dbReference>
<name>A0A0J6ST47_9HYPH</name>
<evidence type="ECO:0000313" key="4">
    <source>
        <dbReference type="Proteomes" id="UP000035955"/>
    </source>
</evidence>
<proteinExistence type="inferred from homology"/>
<dbReference type="Pfam" id="PF02615">
    <property type="entry name" value="Ldh_2"/>
    <property type="match status" value="1"/>
</dbReference>